<organism evidence="2 3">
    <name type="scientific">Podospora didyma</name>
    <dbReference type="NCBI Taxonomy" id="330526"/>
    <lineage>
        <taxon>Eukaryota</taxon>
        <taxon>Fungi</taxon>
        <taxon>Dikarya</taxon>
        <taxon>Ascomycota</taxon>
        <taxon>Pezizomycotina</taxon>
        <taxon>Sordariomycetes</taxon>
        <taxon>Sordariomycetidae</taxon>
        <taxon>Sordariales</taxon>
        <taxon>Podosporaceae</taxon>
        <taxon>Podospora</taxon>
    </lineage>
</organism>
<keyword evidence="3" id="KW-1185">Reference proteome</keyword>
<evidence type="ECO:0000313" key="3">
    <source>
        <dbReference type="Proteomes" id="UP001285441"/>
    </source>
</evidence>
<dbReference type="Proteomes" id="UP001285441">
    <property type="component" value="Unassembled WGS sequence"/>
</dbReference>
<evidence type="ECO:0000313" key="2">
    <source>
        <dbReference type="EMBL" id="KAK3390172.1"/>
    </source>
</evidence>
<feature type="compositionally biased region" description="Polar residues" evidence="1">
    <location>
        <begin position="41"/>
        <end position="52"/>
    </location>
</feature>
<dbReference type="AlphaFoldDB" id="A0AAE0U460"/>
<reference evidence="2" key="1">
    <citation type="journal article" date="2023" name="Mol. Phylogenet. Evol.">
        <title>Genome-scale phylogeny and comparative genomics of the fungal order Sordariales.</title>
        <authorList>
            <person name="Hensen N."/>
            <person name="Bonometti L."/>
            <person name="Westerberg I."/>
            <person name="Brannstrom I.O."/>
            <person name="Guillou S."/>
            <person name="Cros-Aarteil S."/>
            <person name="Calhoun S."/>
            <person name="Haridas S."/>
            <person name="Kuo A."/>
            <person name="Mondo S."/>
            <person name="Pangilinan J."/>
            <person name="Riley R."/>
            <person name="LaButti K."/>
            <person name="Andreopoulos B."/>
            <person name="Lipzen A."/>
            <person name="Chen C."/>
            <person name="Yan M."/>
            <person name="Daum C."/>
            <person name="Ng V."/>
            <person name="Clum A."/>
            <person name="Steindorff A."/>
            <person name="Ohm R.A."/>
            <person name="Martin F."/>
            <person name="Silar P."/>
            <person name="Natvig D.O."/>
            <person name="Lalanne C."/>
            <person name="Gautier V."/>
            <person name="Ament-Velasquez S.L."/>
            <person name="Kruys A."/>
            <person name="Hutchinson M.I."/>
            <person name="Powell A.J."/>
            <person name="Barry K."/>
            <person name="Miller A.N."/>
            <person name="Grigoriev I.V."/>
            <person name="Debuchy R."/>
            <person name="Gladieux P."/>
            <person name="Hiltunen Thoren M."/>
            <person name="Johannesson H."/>
        </authorList>
    </citation>
    <scope>NUCLEOTIDE SEQUENCE</scope>
    <source>
        <strain evidence="2">CBS 232.78</strain>
    </source>
</reference>
<dbReference type="EMBL" id="JAULSW010000002">
    <property type="protein sequence ID" value="KAK3390172.1"/>
    <property type="molecule type" value="Genomic_DNA"/>
</dbReference>
<comment type="caution">
    <text evidence="2">The sequence shown here is derived from an EMBL/GenBank/DDBJ whole genome shotgun (WGS) entry which is preliminary data.</text>
</comment>
<feature type="region of interest" description="Disordered" evidence="1">
    <location>
        <begin position="1"/>
        <end position="29"/>
    </location>
</feature>
<gene>
    <name evidence="2" type="ORF">B0H63DRAFT_519407</name>
</gene>
<sequence>MVGLFSSTRGASKPPSTSGHTYGRIPPTALTRHNLTTSSRWQANEATTSQDHPSLPIQLSKGGELPDDLWRCCDDIITVVGKADGTKERPDYSARAGLWNAVFTNGWNTDCPIHHPGPIRTHRVVEVMTHIGTSKCNLPPAAARETSSKKRRRGEEGPCSSVGIISKHRVAEAPAYIKPNIEYDEYFCFTVTFSVHDAKGASAGTGAAKSIALRRGWTKQQALAEAAMNWDEKEVERVVGYNHKLAVFWARSRLVARLRAAQQSDGNDDEDAEVGVAEGVEVNRRKFVKLETVADKMKNTASVVHDANIISRPIKKRRLEDIRG</sequence>
<feature type="region of interest" description="Disordered" evidence="1">
    <location>
        <begin position="136"/>
        <end position="159"/>
    </location>
</feature>
<protein>
    <submittedName>
        <fullName evidence="2">Uncharacterized protein</fullName>
    </submittedName>
</protein>
<proteinExistence type="predicted"/>
<evidence type="ECO:0000256" key="1">
    <source>
        <dbReference type="SAM" id="MobiDB-lite"/>
    </source>
</evidence>
<feature type="region of interest" description="Disordered" evidence="1">
    <location>
        <begin position="41"/>
        <end position="60"/>
    </location>
</feature>
<feature type="compositionally biased region" description="Polar residues" evidence="1">
    <location>
        <begin position="1"/>
        <end position="20"/>
    </location>
</feature>
<accession>A0AAE0U460</accession>
<name>A0AAE0U460_9PEZI</name>
<reference evidence="2" key="2">
    <citation type="submission" date="2023-06" db="EMBL/GenBank/DDBJ databases">
        <authorList>
            <consortium name="Lawrence Berkeley National Laboratory"/>
            <person name="Haridas S."/>
            <person name="Hensen N."/>
            <person name="Bonometti L."/>
            <person name="Westerberg I."/>
            <person name="Brannstrom I.O."/>
            <person name="Guillou S."/>
            <person name="Cros-Aarteil S."/>
            <person name="Calhoun S."/>
            <person name="Kuo A."/>
            <person name="Mondo S."/>
            <person name="Pangilinan J."/>
            <person name="Riley R."/>
            <person name="LaButti K."/>
            <person name="Andreopoulos B."/>
            <person name="Lipzen A."/>
            <person name="Chen C."/>
            <person name="Yanf M."/>
            <person name="Daum C."/>
            <person name="Ng V."/>
            <person name="Clum A."/>
            <person name="Steindorff A."/>
            <person name="Ohm R."/>
            <person name="Martin F."/>
            <person name="Silar P."/>
            <person name="Natvig D."/>
            <person name="Lalanne C."/>
            <person name="Gautier V."/>
            <person name="Ament-velasquez S.L."/>
            <person name="Kruys A."/>
            <person name="Hutchinson M.I."/>
            <person name="Powell A.J."/>
            <person name="Barry K."/>
            <person name="Miller A.N."/>
            <person name="Grigoriev I.V."/>
            <person name="Debuchy R."/>
            <person name="Gladieux P."/>
            <person name="Thoren M.H."/>
            <person name="Johannesson H."/>
        </authorList>
    </citation>
    <scope>NUCLEOTIDE SEQUENCE</scope>
    <source>
        <strain evidence="2">CBS 232.78</strain>
    </source>
</reference>